<gene>
    <name evidence="14" type="ORF">JOF47_000844</name>
</gene>
<evidence type="ECO:0000313" key="14">
    <source>
        <dbReference type="EMBL" id="MBP2385333.1"/>
    </source>
</evidence>
<accession>A0ABS4XA37</accession>
<dbReference type="RefSeq" id="WP_209996141.1">
    <property type="nucleotide sequence ID" value="NZ_BAAAJY010000015.1"/>
</dbReference>
<dbReference type="PANTHER" id="PTHR43289">
    <property type="entry name" value="MITOGEN-ACTIVATED PROTEIN KINASE KINASE KINASE 20-RELATED"/>
    <property type="match status" value="1"/>
</dbReference>
<keyword evidence="7" id="KW-0067">ATP-binding</keyword>
<feature type="domain" description="PASTA" evidence="13">
    <location>
        <begin position="625"/>
        <end position="691"/>
    </location>
</feature>
<dbReference type="Proteomes" id="UP001296993">
    <property type="component" value="Unassembled WGS sequence"/>
</dbReference>
<dbReference type="SMART" id="SM00220">
    <property type="entry name" value="S_TKc"/>
    <property type="match status" value="1"/>
</dbReference>
<feature type="compositionally biased region" description="Polar residues" evidence="10">
    <location>
        <begin position="388"/>
        <end position="408"/>
    </location>
</feature>
<dbReference type="GO" id="GO:0004674">
    <property type="term" value="F:protein serine/threonine kinase activity"/>
    <property type="evidence" value="ECO:0007669"/>
    <property type="project" value="UniProtKB-EC"/>
</dbReference>
<feature type="transmembrane region" description="Helical" evidence="11">
    <location>
        <begin position="466"/>
        <end position="488"/>
    </location>
</feature>
<comment type="caution">
    <text evidence="14">The sequence shown here is derived from an EMBL/GenBank/DDBJ whole genome shotgun (WGS) entry which is preliminary data.</text>
</comment>
<dbReference type="SMART" id="SM00740">
    <property type="entry name" value="PASTA"/>
    <property type="match status" value="4"/>
</dbReference>
<proteinExistence type="predicted"/>
<name>A0ABS4XA37_9MICC</name>
<evidence type="ECO:0000256" key="6">
    <source>
        <dbReference type="ARBA" id="ARBA00022777"/>
    </source>
</evidence>
<dbReference type="InterPro" id="IPR008271">
    <property type="entry name" value="Ser/Thr_kinase_AS"/>
</dbReference>
<evidence type="ECO:0000256" key="1">
    <source>
        <dbReference type="ARBA" id="ARBA00012513"/>
    </source>
</evidence>
<reference evidence="14 15" key="1">
    <citation type="submission" date="2021-03" db="EMBL/GenBank/DDBJ databases">
        <title>Sequencing the genomes of 1000 actinobacteria strains.</title>
        <authorList>
            <person name="Klenk H.-P."/>
        </authorList>
    </citation>
    <scope>NUCLEOTIDE SEQUENCE [LARGE SCALE GENOMIC DNA]</scope>
    <source>
        <strain evidence="14 15">DSM 15797</strain>
    </source>
</reference>
<comment type="catalytic activity">
    <reaction evidence="9">
        <text>L-seryl-[protein] + ATP = O-phospho-L-seryl-[protein] + ADP + H(+)</text>
        <dbReference type="Rhea" id="RHEA:17989"/>
        <dbReference type="Rhea" id="RHEA-COMP:9863"/>
        <dbReference type="Rhea" id="RHEA-COMP:11604"/>
        <dbReference type="ChEBI" id="CHEBI:15378"/>
        <dbReference type="ChEBI" id="CHEBI:29999"/>
        <dbReference type="ChEBI" id="CHEBI:30616"/>
        <dbReference type="ChEBI" id="CHEBI:83421"/>
        <dbReference type="ChEBI" id="CHEBI:456216"/>
        <dbReference type="EC" id="2.7.11.1"/>
    </reaction>
</comment>
<dbReference type="Gene3D" id="3.30.200.20">
    <property type="entry name" value="Phosphorylase Kinase, domain 1"/>
    <property type="match status" value="1"/>
</dbReference>
<evidence type="ECO:0000256" key="5">
    <source>
        <dbReference type="ARBA" id="ARBA00022741"/>
    </source>
</evidence>
<feature type="region of interest" description="Disordered" evidence="10">
    <location>
        <begin position="356"/>
        <end position="441"/>
    </location>
</feature>
<dbReference type="CDD" id="cd06577">
    <property type="entry name" value="PASTA_pknB"/>
    <property type="match status" value="4"/>
</dbReference>
<dbReference type="PROSITE" id="PS00108">
    <property type="entry name" value="PROTEIN_KINASE_ST"/>
    <property type="match status" value="1"/>
</dbReference>
<protein>
    <recommendedName>
        <fullName evidence="1">non-specific serine/threonine protein kinase</fullName>
        <ecNumber evidence="1">2.7.11.1</ecNumber>
    </recommendedName>
</protein>
<evidence type="ECO:0000259" key="12">
    <source>
        <dbReference type="PROSITE" id="PS50011"/>
    </source>
</evidence>
<keyword evidence="11" id="KW-1133">Transmembrane helix</keyword>
<feature type="domain" description="PASTA" evidence="13">
    <location>
        <begin position="692"/>
        <end position="754"/>
    </location>
</feature>
<organism evidence="14 15">
    <name type="scientific">Paeniglutamicibacter kerguelensis</name>
    <dbReference type="NCBI Taxonomy" id="254788"/>
    <lineage>
        <taxon>Bacteria</taxon>
        <taxon>Bacillati</taxon>
        <taxon>Actinomycetota</taxon>
        <taxon>Actinomycetes</taxon>
        <taxon>Micrococcales</taxon>
        <taxon>Micrococcaceae</taxon>
        <taxon>Paeniglutamicibacter</taxon>
    </lineage>
</organism>
<dbReference type="Pfam" id="PF00069">
    <property type="entry name" value="Pkinase"/>
    <property type="match status" value="1"/>
</dbReference>
<sequence>MTEPRTDPRISTTLDGRYHLEARIADGGMSTVYRAMDTRLHRTVAVKVLHAHMASDPVVLERFAAEAIISAGLTHPNIVGVRDHHVSGDTAYLVMEYVRGLNLREVLAERGRFTPRQTLAVLQAICTGLSVAHAEGIVHRDMKPANVLISDDGRVKVADFGLARAASAHTNATTFFGTAAYISPELAVGDPADERSDIYAVGIIAYELLTGQQPFTSESAYGLAFKHINDRVPAPSAIVPGLSVELDELVAYCTNKDPEDRPQDASFLLSDLKQIQQSMTREQLDLDSETLGGITDLIPPSAAPHTTVHDRLAQAQLFRNSAAETAAAALAGAAGETAVHAPMSDASMSDATAALTASAPDATPGPASRFPEAAPLSDDRTQAMGAPSQETTLLQPRSDQTSVLSTRPGSAGGNTGQLAAVPAPGQRPLSARQAKKNARAAELAWKKQAQIPTHQLAPKSPARRKWLIAVLLTLLAAAVVAVGLFFGMGPGAPFTIPQLRGLASADAISRLESQGVAAATKEVFDEKIERGLVVGSEPAAGETIRRFQGLELNVSKGPELFAVPNLTGRKQADAEKDLKAAGLALGEVSGKYSEEVAKGVVISHKPTVGEKVRRSSKVALVVSRGPAPVDVPAVLGLSAAKANAVLKEAGLKGAEDSKAYSRTVPQGAIISQKPAGGQAERGSTVTYLISRGPRMIEVPDVQGKQVGEARAILEALGFKVEVDEFLGGFFGTVRTQSPSGGTAPEGSTIKLVVV</sequence>
<feature type="domain" description="PASTA" evidence="13">
    <location>
        <begin position="557"/>
        <end position="624"/>
    </location>
</feature>
<keyword evidence="11" id="KW-0472">Membrane</keyword>
<evidence type="ECO:0000256" key="2">
    <source>
        <dbReference type="ARBA" id="ARBA00022527"/>
    </source>
</evidence>
<dbReference type="PROSITE" id="PS51178">
    <property type="entry name" value="PASTA"/>
    <property type="match status" value="4"/>
</dbReference>
<dbReference type="SUPFAM" id="SSF56112">
    <property type="entry name" value="Protein kinase-like (PK-like)"/>
    <property type="match status" value="1"/>
</dbReference>
<dbReference type="EC" id="2.7.11.1" evidence="1"/>
<keyword evidence="6 14" id="KW-0418">Kinase</keyword>
<evidence type="ECO:0000256" key="11">
    <source>
        <dbReference type="SAM" id="Phobius"/>
    </source>
</evidence>
<evidence type="ECO:0000256" key="8">
    <source>
        <dbReference type="ARBA" id="ARBA00047899"/>
    </source>
</evidence>
<dbReference type="InterPro" id="IPR000719">
    <property type="entry name" value="Prot_kinase_dom"/>
</dbReference>
<feature type="domain" description="PASTA" evidence="13">
    <location>
        <begin position="491"/>
        <end position="556"/>
    </location>
</feature>
<dbReference type="EMBL" id="JAGIOF010000001">
    <property type="protein sequence ID" value="MBP2385333.1"/>
    <property type="molecule type" value="Genomic_DNA"/>
</dbReference>
<keyword evidence="4" id="KW-0677">Repeat</keyword>
<feature type="domain" description="Protein kinase" evidence="12">
    <location>
        <begin position="18"/>
        <end position="279"/>
    </location>
</feature>
<keyword evidence="3 14" id="KW-0808">Transferase</keyword>
<dbReference type="PANTHER" id="PTHR43289:SF6">
    <property type="entry name" value="SERINE_THREONINE-PROTEIN KINASE NEKL-3"/>
    <property type="match status" value="1"/>
</dbReference>
<dbReference type="InterPro" id="IPR011009">
    <property type="entry name" value="Kinase-like_dom_sf"/>
</dbReference>
<dbReference type="InterPro" id="IPR005543">
    <property type="entry name" value="PASTA_dom"/>
</dbReference>
<keyword evidence="15" id="KW-1185">Reference proteome</keyword>
<evidence type="ECO:0000256" key="7">
    <source>
        <dbReference type="ARBA" id="ARBA00022840"/>
    </source>
</evidence>
<evidence type="ECO:0000256" key="4">
    <source>
        <dbReference type="ARBA" id="ARBA00022737"/>
    </source>
</evidence>
<evidence type="ECO:0000259" key="13">
    <source>
        <dbReference type="PROSITE" id="PS51178"/>
    </source>
</evidence>
<evidence type="ECO:0000313" key="15">
    <source>
        <dbReference type="Proteomes" id="UP001296993"/>
    </source>
</evidence>
<evidence type="ECO:0000256" key="9">
    <source>
        <dbReference type="ARBA" id="ARBA00048679"/>
    </source>
</evidence>
<dbReference type="Gene3D" id="3.30.10.20">
    <property type="match status" value="4"/>
</dbReference>
<dbReference type="PROSITE" id="PS50011">
    <property type="entry name" value="PROTEIN_KINASE_DOM"/>
    <property type="match status" value="1"/>
</dbReference>
<dbReference type="CDD" id="cd14014">
    <property type="entry name" value="STKc_PknB_like"/>
    <property type="match status" value="1"/>
</dbReference>
<dbReference type="Gene3D" id="1.10.510.10">
    <property type="entry name" value="Transferase(Phosphotransferase) domain 1"/>
    <property type="match status" value="1"/>
</dbReference>
<keyword evidence="5" id="KW-0547">Nucleotide-binding</keyword>
<dbReference type="Pfam" id="PF03793">
    <property type="entry name" value="PASTA"/>
    <property type="match status" value="4"/>
</dbReference>
<comment type="catalytic activity">
    <reaction evidence="8">
        <text>L-threonyl-[protein] + ATP = O-phospho-L-threonyl-[protein] + ADP + H(+)</text>
        <dbReference type="Rhea" id="RHEA:46608"/>
        <dbReference type="Rhea" id="RHEA-COMP:11060"/>
        <dbReference type="Rhea" id="RHEA-COMP:11605"/>
        <dbReference type="ChEBI" id="CHEBI:15378"/>
        <dbReference type="ChEBI" id="CHEBI:30013"/>
        <dbReference type="ChEBI" id="CHEBI:30616"/>
        <dbReference type="ChEBI" id="CHEBI:61977"/>
        <dbReference type="ChEBI" id="CHEBI:456216"/>
        <dbReference type="EC" id="2.7.11.1"/>
    </reaction>
</comment>
<evidence type="ECO:0000256" key="3">
    <source>
        <dbReference type="ARBA" id="ARBA00022679"/>
    </source>
</evidence>
<keyword evidence="11" id="KW-0812">Transmembrane</keyword>
<keyword evidence="2" id="KW-0723">Serine/threonine-protein kinase</keyword>
<evidence type="ECO:0000256" key="10">
    <source>
        <dbReference type="SAM" id="MobiDB-lite"/>
    </source>
</evidence>